<name>A0A8S9YX09_9TREM</name>
<dbReference type="SUPFAM" id="SSF53187">
    <property type="entry name" value="Zn-dependent exopeptidases"/>
    <property type="match status" value="1"/>
</dbReference>
<dbReference type="PROSITE" id="PS52035">
    <property type="entry name" value="PEPTIDASE_M14"/>
    <property type="match status" value="1"/>
</dbReference>
<evidence type="ECO:0000256" key="4">
    <source>
        <dbReference type="SAM" id="MobiDB-lite"/>
    </source>
</evidence>
<feature type="domain" description="Peptidase M14" evidence="5">
    <location>
        <begin position="1"/>
        <end position="184"/>
    </location>
</feature>
<dbReference type="EMBL" id="JTDE01002193">
    <property type="protein sequence ID" value="KAF7257710.1"/>
    <property type="molecule type" value="Genomic_DNA"/>
</dbReference>
<feature type="non-terminal residue" evidence="6">
    <location>
        <position position="1"/>
    </location>
</feature>
<sequence length="336" mass="37926">LVVLEIPDSDKITAVLTARVHPGETNSSWVILGLLRFLTGTSKEAIALRKQFVFRIIPMLNPDGVILGNYRCSVTGSDLNRNYRHPRKDAFPTVWHTRALVQLSQISSRAPDKFNFSGCRFSIHPSKEATGRVVFWREFEISHSFTLETTFNGSELSGSDLRQFDTADFIDMGRQIGISLLQFCSVLNSPNLLRNTKSKMAREIFCNLLRTRGSTRQLPLSFQVKRGDWVLPESGNSQNKQETEKSNDQGRLAPQSPEGQLLALLATTTKSSQRENEENGRQQSEDQTYTADHIIEAIPTSTTLEEFSEAIRWLEQERGQSTDGRSLTNTEMEPSR</sequence>
<dbReference type="InterPro" id="IPR000834">
    <property type="entry name" value="Peptidase_M14"/>
</dbReference>
<protein>
    <recommendedName>
        <fullName evidence="5">Peptidase M14 domain-containing protein</fullName>
    </recommendedName>
</protein>
<dbReference type="InterPro" id="IPR050821">
    <property type="entry name" value="Cytosolic_carboxypeptidase"/>
</dbReference>
<proteinExistence type="inferred from homology"/>
<dbReference type="PANTHER" id="PTHR12756">
    <property type="entry name" value="CYTOSOLIC CARBOXYPEPTIDASE"/>
    <property type="match status" value="1"/>
</dbReference>
<evidence type="ECO:0000256" key="3">
    <source>
        <dbReference type="PROSITE-ProRule" id="PRU01379"/>
    </source>
</evidence>
<dbReference type="Proteomes" id="UP000822476">
    <property type="component" value="Unassembled WGS sequence"/>
</dbReference>
<evidence type="ECO:0000256" key="1">
    <source>
        <dbReference type="ARBA" id="ARBA00001947"/>
    </source>
</evidence>
<comment type="cofactor">
    <cofactor evidence="1">
        <name>Zn(2+)</name>
        <dbReference type="ChEBI" id="CHEBI:29105"/>
    </cofactor>
</comment>
<organism evidence="6 7">
    <name type="scientific">Paragonimus skrjabini miyazakii</name>
    <dbReference type="NCBI Taxonomy" id="59628"/>
    <lineage>
        <taxon>Eukaryota</taxon>
        <taxon>Metazoa</taxon>
        <taxon>Spiralia</taxon>
        <taxon>Lophotrochozoa</taxon>
        <taxon>Platyhelminthes</taxon>
        <taxon>Trematoda</taxon>
        <taxon>Digenea</taxon>
        <taxon>Plagiorchiida</taxon>
        <taxon>Troglotremata</taxon>
        <taxon>Troglotrematidae</taxon>
        <taxon>Paragonimus</taxon>
    </lineage>
</organism>
<dbReference type="PANTHER" id="PTHR12756:SF45">
    <property type="entry name" value="CYTOSOLIC CARBOXYPEPTIDASE NNA1"/>
    <property type="match status" value="1"/>
</dbReference>
<dbReference type="GO" id="GO:0004181">
    <property type="term" value="F:metallocarboxypeptidase activity"/>
    <property type="evidence" value="ECO:0007669"/>
    <property type="project" value="InterPro"/>
</dbReference>
<accession>A0A8S9YX09</accession>
<comment type="caution">
    <text evidence="6">The sequence shown here is derived from an EMBL/GenBank/DDBJ whole genome shotgun (WGS) entry which is preliminary data.</text>
</comment>
<comment type="similarity">
    <text evidence="2 3">Belongs to the peptidase M14 family.</text>
</comment>
<evidence type="ECO:0000313" key="7">
    <source>
        <dbReference type="Proteomes" id="UP000822476"/>
    </source>
</evidence>
<evidence type="ECO:0000256" key="2">
    <source>
        <dbReference type="ARBA" id="ARBA00005988"/>
    </source>
</evidence>
<feature type="compositionally biased region" description="Basic and acidic residues" evidence="4">
    <location>
        <begin position="272"/>
        <end position="284"/>
    </location>
</feature>
<dbReference type="OrthoDB" id="10253041at2759"/>
<evidence type="ECO:0000313" key="6">
    <source>
        <dbReference type="EMBL" id="KAF7257710.1"/>
    </source>
</evidence>
<feature type="compositionally biased region" description="Polar residues" evidence="4">
    <location>
        <begin position="321"/>
        <end position="336"/>
    </location>
</feature>
<dbReference type="GO" id="GO:0006508">
    <property type="term" value="P:proteolysis"/>
    <property type="evidence" value="ECO:0007669"/>
    <property type="project" value="InterPro"/>
</dbReference>
<dbReference type="GO" id="GO:0008270">
    <property type="term" value="F:zinc ion binding"/>
    <property type="evidence" value="ECO:0007669"/>
    <property type="project" value="InterPro"/>
</dbReference>
<dbReference type="Gene3D" id="3.40.630.10">
    <property type="entry name" value="Zn peptidases"/>
    <property type="match status" value="1"/>
</dbReference>
<feature type="active site" description="Proton donor/acceptor" evidence="3">
    <location>
        <position position="148"/>
    </location>
</feature>
<dbReference type="Pfam" id="PF00246">
    <property type="entry name" value="Peptidase_M14"/>
    <property type="match status" value="1"/>
</dbReference>
<evidence type="ECO:0000259" key="5">
    <source>
        <dbReference type="PROSITE" id="PS52035"/>
    </source>
</evidence>
<reference evidence="6" key="1">
    <citation type="submission" date="2019-07" db="EMBL/GenBank/DDBJ databases">
        <title>Annotation for the trematode Paragonimus miyazaki's.</title>
        <authorList>
            <person name="Choi Y.-J."/>
        </authorList>
    </citation>
    <scope>NUCLEOTIDE SEQUENCE</scope>
    <source>
        <strain evidence="6">Japan</strain>
    </source>
</reference>
<dbReference type="AlphaFoldDB" id="A0A8S9YX09"/>
<keyword evidence="7" id="KW-1185">Reference proteome</keyword>
<gene>
    <name evidence="6" type="ORF">EG68_06985</name>
</gene>
<feature type="region of interest" description="Disordered" evidence="4">
    <location>
        <begin position="231"/>
        <end position="336"/>
    </location>
</feature>